<keyword evidence="3" id="KW-0963">Cytoplasm</keyword>
<keyword evidence="5" id="KW-0206">Cytoskeleton</keyword>
<proteinExistence type="inferred from homology"/>
<protein>
    <submittedName>
        <fullName evidence="9">Uncharacterized protein</fullName>
    </submittedName>
</protein>
<keyword evidence="4" id="KW-0493">Microtubule</keyword>
<dbReference type="GO" id="GO:0000278">
    <property type="term" value="P:mitotic cell cycle"/>
    <property type="evidence" value="ECO:0007669"/>
    <property type="project" value="TreeGrafter"/>
</dbReference>
<dbReference type="GO" id="GO:0051011">
    <property type="term" value="F:microtubule minus-end binding"/>
    <property type="evidence" value="ECO:0007669"/>
    <property type="project" value="TreeGrafter"/>
</dbReference>
<evidence type="ECO:0000256" key="2">
    <source>
        <dbReference type="ARBA" id="ARBA00010337"/>
    </source>
</evidence>
<keyword evidence="10" id="KW-1185">Reference proteome</keyword>
<comment type="subcellular location">
    <subcellularLocation>
        <location evidence="1">Cytoplasm</location>
        <location evidence="1">Cytoskeleton</location>
    </subcellularLocation>
</comment>
<dbReference type="GO" id="GO:0007020">
    <property type="term" value="P:microtubule nucleation"/>
    <property type="evidence" value="ECO:0007669"/>
    <property type="project" value="InterPro"/>
</dbReference>
<evidence type="ECO:0000256" key="1">
    <source>
        <dbReference type="ARBA" id="ARBA00004245"/>
    </source>
</evidence>
<dbReference type="GO" id="GO:0005874">
    <property type="term" value="C:microtubule"/>
    <property type="evidence" value="ECO:0007669"/>
    <property type="project" value="UniProtKB-KW"/>
</dbReference>
<dbReference type="InterPro" id="IPR041470">
    <property type="entry name" value="GCP_N"/>
</dbReference>
<feature type="domain" description="Gamma tubulin complex component protein N-terminal" evidence="8">
    <location>
        <begin position="204"/>
        <end position="516"/>
    </location>
</feature>
<evidence type="ECO:0000313" key="10">
    <source>
        <dbReference type="Proteomes" id="UP000232323"/>
    </source>
</evidence>
<dbReference type="AlphaFoldDB" id="A0A250XSD5"/>
<evidence type="ECO:0000256" key="5">
    <source>
        <dbReference type="ARBA" id="ARBA00023212"/>
    </source>
</evidence>
<feature type="domain" description="Gamma tubulin complex component C-terminal" evidence="7">
    <location>
        <begin position="519"/>
        <end position="856"/>
    </location>
</feature>
<dbReference type="Proteomes" id="UP000232323">
    <property type="component" value="Unassembled WGS sequence"/>
</dbReference>
<dbReference type="Pfam" id="PF04130">
    <property type="entry name" value="GCP_C_terminal"/>
    <property type="match status" value="1"/>
</dbReference>
<evidence type="ECO:0000256" key="6">
    <source>
        <dbReference type="SAM" id="MobiDB-lite"/>
    </source>
</evidence>
<dbReference type="STRING" id="1157962.A0A250XSD5"/>
<dbReference type="InterPro" id="IPR042241">
    <property type="entry name" value="GCP_C_sf"/>
</dbReference>
<dbReference type="GO" id="GO:0031122">
    <property type="term" value="P:cytoplasmic microtubule organization"/>
    <property type="evidence" value="ECO:0007669"/>
    <property type="project" value="TreeGrafter"/>
</dbReference>
<dbReference type="Pfam" id="PF17681">
    <property type="entry name" value="GCP_N_terminal"/>
    <property type="match status" value="1"/>
</dbReference>
<dbReference type="OrthoDB" id="5860513at2759"/>
<dbReference type="GO" id="GO:0051321">
    <property type="term" value="P:meiotic cell cycle"/>
    <property type="evidence" value="ECO:0007669"/>
    <property type="project" value="TreeGrafter"/>
</dbReference>
<dbReference type="EMBL" id="BEGY01000210">
    <property type="protein sequence ID" value="GAX85974.1"/>
    <property type="molecule type" value="Genomic_DNA"/>
</dbReference>
<evidence type="ECO:0000259" key="7">
    <source>
        <dbReference type="Pfam" id="PF04130"/>
    </source>
</evidence>
<dbReference type="PANTHER" id="PTHR19302">
    <property type="entry name" value="GAMMA TUBULIN COMPLEX PROTEIN"/>
    <property type="match status" value="1"/>
</dbReference>
<dbReference type="PANTHER" id="PTHR19302:SF14">
    <property type="entry name" value="GAMMA-TUBULIN COMPLEX COMPONENT 3"/>
    <property type="match status" value="1"/>
</dbReference>
<sequence length="877" mass="97977">MTSQLEAVHLLVDLLLKDETKVPVSEVHKLTLRSYATRLLGSQLSQSASLDDQGILLGITKDLESRGKAASQIARVSELVSRLNINGTLSRRAKGGILYLLRMLSKDSQHSGVRSASQGSAKSLHLMTQSLSATAMQPVLPSPTGSAHTHRPHTQPYSVAFPPSESASLSGSQVFQDFGASAPRRRTTSSEDASLFTIKEPLLVKDVLHACLGINGKYTSYQADRFLVNPQAEVPIADHEQMSSLMELGFLFKRVQQHVADSLPENGAIHQAMCAAMGSECKDFYRFMAVLQSQASEPIPMPGEDQEQQPVAPYLTIRRLGVWLAEPMRRMRLLATLADATEGLSGGALAGAIYAHVHAHGDPFVRSYTSRVLQAACVPLFEMIRRWVYEGQIEDPHGEFFIIKQNRQALSAAATGNDRQQQQQQDMWRNGYTIDPSRLPSFLSHKLASKILRAGKSINFLQECCEDVSWVHERAISAQAAASSIVSTAQIEGLERFVATASAGVDQRVMEMLINKFDLAKHCDAMRRYVLLGQGDFVQALMDTAQADLNQDASSVSEISLNHAVRQAISASNTKYDDEDIVDRVRARKSKAHGGGELGWDVFRLHYEMRGPLSTLFTPSAQSQYFRVFQLLWRLKRAECDLSNTWKVLKCEVERTAAKFNSYSPGGANHAVAVARKCLRLRSEMSHFCTNFQYYIMFEVLEAAWQEFQHQASSAADLDELIFAHEKYLSTLVRKALLGEQTEGLRVTLKELLENMLTLRGQVRKLSDVIRVAYSRLSSSRARIQQRTQQGQWGTVTGDEDIREMPAADFEPLNRALEELDKRHRRGLADFTQKLPSQAHEEVRFLLYRLDFTEFYKRSAAMSEDSNEEAIDGMNID</sequence>
<evidence type="ECO:0000256" key="4">
    <source>
        <dbReference type="ARBA" id="ARBA00022701"/>
    </source>
</evidence>
<evidence type="ECO:0000256" key="3">
    <source>
        <dbReference type="ARBA" id="ARBA00022490"/>
    </source>
</evidence>
<dbReference type="GO" id="GO:0043015">
    <property type="term" value="F:gamma-tubulin binding"/>
    <property type="evidence" value="ECO:0007669"/>
    <property type="project" value="InterPro"/>
</dbReference>
<evidence type="ECO:0000259" key="8">
    <source>
        <dbReference type="Pfam" id="PF17681"/>
    </source>
</evidence>
<dbReference type="GO" id="GO:0000930">
    <property type="term" value="C:gamma-tubulin complex"/>
    <property type="evidence" value="ECO:0007669"/>
    <property type="project" value="TreeGrafter"/>
</dbReference>
<organism evidence="9 10">
    <name type="scientific">Chlamydomonas eustigma</name>
    <dbReference type="NCBI Taxonomy" id="1157962"/>
    <lineage>
        <taxon>Eukaryota</taxon>
        <taxon>Viridiplantae</taxon>
        <taxon>Chlorophyta</taxon>
        <taxon>core chlorophytes</taxon>
        <taxon>Chlorophyceae</taxon>
        <taxon>CS clade</taxon>
        <taxon>Chlamydomonadales</taxon>
        <taxon>Chlamydomonadaceae</taxon>
        <taxon>Chlamydomonas</taxon>
    </lineage>
</organism>
<evidence type="ECO:0000313" key="9">
    <source>
        <dbReference type="EMBL" id="GAX85974.1"/>
    </source>
</evidence>
<name>A0A250XSD5_9CHLO</name>
<dbReference type="InterPro" id="IPR007259">
    <property type="entry name" value="GCP"/>
</dbReference>
<dbReference type="GO" id="GO:0000922">
    <property type="term" value="C:spindle pole"/>
    <property type="evidence" value="ECO:0007669"/>
    <property type="project" value="InterPro"/>
</dbReference>
<feature type="region of interest" description="Disordered" evidence="6">
    <location>
        <begin position="137"/>
        <end position="170"/>
    </location>
</feature>
<dbReference type="InterPro" id="IPR040457">
    <property type="entry name" value="GCP_C"/>
</dbReference>
<comment type="caution">
    <text evidence="9">The sequence shown here is derived from an EMBL/GenBank/DDBJ whole genome shotgun (WGS) entry which is preliminary data.</text>
</comment>
<comment type="similarity">
    <text evidence="2">Belongs to the TUBGCP family.</text>
</comment>
<gene>
    <name evidence="9" type="ORF">CEUSTIGMA_g13390.t1</name>
</gene>
<dbReference type="Gene3D" id="1.20.120.1900">
    <property type="entry name" value="Gamma-tubulin complex, C-terminal domain"/>
    <property type="match status" value="1"/>
</dbReference>
<dbReference type="GO" id="GO:0051225">
    <property type="term" value="P:spindle assembly"/>
    <property type="evidence" value="ECO:0007669"/>
    <property type="project" value="TreeGrafter"/>
</dbReference>
<reference evidence="9 10" key="1">
    <citation type="submission" date="2017-08" db="EMBL/GenBank/DDBJ databases">
        <title>Acidophilic green algal genome provides insights into adaptation to an acidic environment.</title>
        <authorList>
            <person name="Hirooka S."/>
            <person name="Hirose Y."/>
            <person name="Kanesaki Y."/>
            <person name="Higuchi S."/>
            <person name="Fujiwara T."/>
            <person name="Onuma R."/>
            <person name="Era A."/>
            <person name="Ohbayashi R."/>
            <person name="Uzuka A."/>
            <person name="Nozaki H."/>
            <person name="Yoshikawa H."/>
            <person name="Miyagishima S.Y."/>
        </authorList>
    </citation>
    <scope>NUCLEOTIDE SEQUENCE [LARGE SCALE GENOMIC DNA]</scope>
    <source>
        <strain evidence="9 10">NIES-2499</strain>
    </source>
</reference>
<accession>A0A250XSD5</accession>